<dbReference type="Gene3D" id="3.90.190.10">
    <property type="entry name" value="Protein tyrosine phosphatase superfamily"/>
    <property type="match status" value="1"/>
</dbReference>
<name>A0A315Y616_RUMFL</name>
<dbReference type="PANTHER" id="PTHR31126:SF1">
    <property type="entry name" value="TYROSINE SPECIFIC PROTEIN PHOSPHATASES DOMAIN-CONTAINING PROTEIN"/>
    <property type="match status" value="1"/>
</dbReference>
<accession>A0A315Y616</accession>
<feature type="domain" description="Tyrosine specific protein phosphatases" evidence="2">
    <location>
        <begin position="111"/>
        <end position="170"/>
    </location>
</feature>
<dbReference type="GO" id="GO:0004721">
    <property type="term" value="F:phosphoprotein phosphatase activity"/>
    <property type="evidence" value="ECO:0007669"/>
    <property type="project" value="InterPro"/>
</dbReference>
<dbReference type="Pfam" id="PF01243">
    <property type="entry name" value="PNPOx_N"/>
    <property type="match status" value="1"/>
</dbReference>
<dbReference type="PANTHER" id="PTHR31126">
    <property type="entry name" value="TYROSINE-PROTEIN PHOSPHATASE"/>
    <property type="match status" value="1"/>
</dbReference>
<dbReference type="PROSITE" id="PS50056">
    <property type="entry name" value="TYR_PHOSPHATASE_2"/>
    <property type="match status" value="1"/>
</dbReference>
<evidence type="ECO:0000256" key="1">
    <source>
        <dbReference type="ARBA" id="ARBA00009580"/>
    </source>
</evidence>
<comment type="caution">
    <text evidence="3">The sequence shown here is derived from an EMBL/GenBank/DDBJ whole genome shotgun (WGS) entry which is preliminary data.</text>
</comment>
<dbReference type="PROSITE" id="PS00383">
    <property type="entry name" value="TYR_PHOSPHATASE_1"/>
    <property type="match status" value="1"/>
</dbReference>
<dbReference type="EMBL" id="QGDI01000001">
    <property type="protein sequence ID" value="PWJ15428.1"/>
    <property type="molecule type" value="Genomic_DNA"/>
</dbReference>
<sequence length="390" mass="43888">MSEYVSLLSCSRNTRELGGIKTVNCGFTRNGVFWRSDTLGTLSAEDMEKLLSSGMTTIIDMRTEAEVKKAPDGTAELEGFDYEHFPITEGSGVPESLEAVPRSYMTIATAENMPKVMKTMAEAEGGVIFHCTAGKDRTGVVSAIILMACGAEEESIVSDYVVSREYNKERLAAFLAAHPEVNRETVFANEKSMRGFMKLFRERFGTVENYFEFLGLTAAHADMIRQRLIGTDEFTEKLSAFLSDFGSGRTMVLSTSENDRVSSRMMSVVRIDDGFYFQTDTELRKYRQLSANKNAALCIDNIQIEGVCEETGRPVNSPDFCEVFRSCFKGSYDAYSGLENERLFVLRPAYIQRWVYSDGVPCIESFDIPARKYSFRKYSEYNNTYRGDSL</sequence>
<dbReference type="InterPro" id="IPR016130">
    <property type="entry name" value="Tyr_Pase_AS"/>
</dbReference>
<comment type="similarity">
    <text evidence="1">Belongs to the protein-tyrosine phosphatase family.</text>
</comment>
<dbReference type="RefSeq" id="WP_242978537.1">
    <property type="nucleotide sequence ID" value="NZ_QGDI01000001.1"/>
</dbReference>
<dbReference type="SUPFAM" id="SSF50475">
    <property type="entry name" value="FMN-binding split barrel"/>
    <property type="match status" value="1"/>
</dbReference>
<dbReference type="Proteomes" id="UP000245720">
    <property type="component" value="Unassembled WGS sequence"/>
</dbReference>
<gene>
    <name evidence="3" type="ORF">IE37_00326</name>
</gene>
<dbReference type="SUPFAM" id="SSF52799">
    <property type="entry name" value="(Phosphotyrosine protein) phosphatases II"/>
    <property type="match status" value="1"/>
</dbReference>
<protein>
    <submittedName>
        <fullName evidence="3">Protein tyrosine/serine phosphatase</fullName>
    </submittedName>
</protein>
<proteinExistence type="inferred from homology"/>
<dbReference type="InterPro" id="IPR012349">
    <property type="entry name" value="Split_barrel_FMN-bd"/>
</dbReference>
<dbReference type="AlphaFoldDB" id="A0A315Y616"/>
<dbReference type="Pfam" id="PF13350">
    <property type="entry name" value="Y_phosphatase3"/>
    <property type="match status" value="1"/>
</dbReference>
<evidence type="ECO:0000313" key="3">
    <source>
        <dbReference type="EMBL" id="PWJ15428.1"/>
    </source>
</evidence>
<dbReference type="InterPro" id="IPR011576">
    <property type="entry name" value="Pyridox_Oxase_N"/>
</dbReference>
<dbReference type="Gene3D" id="2.30.110.10">
    <property type="entry name" value="Electron Transport, Fmn-binding Protein, Chain A"/>
    <property type="match status" value="1"/>
</dbReference>
<evidence type="ECO:0000313" key="4">
    <source>
        <dbReference type="Proteomes" id="UP000245720"/>
    </source>
</evidence>
<dbReference type="InterPro" id="IPR026893">
    <property type="entry name" value="Tyr/Ser_Pase_IphP-type"/>
</dbReference>
<dbReference type="InterPro" id="IPR029021">
    <property type="entry name" value="Prot-tyrosine_phosphatase-like"/>
</dbReference>
<organism evidence="3 4">
    <name type="scientific">Ruminococcus flavefaciens</name>
    <dbReference type="NCBI Taxonomy" id="1265"/>
    <lineage>
        <taxon>Bacteria</taxon>
        <taxon>Bacillati</taxon>
        <taxon>Bacillota</taxon>
        <taxon>Clostridia</taxon>
        <taxon>Eubacteriales</taxon>
        <taxon>Oscillospiraceae</taxon>
        <taxon>Ruminococcus</taxon>
    </lineage>
</organism>
<reference evidence="3 4" key="1">
    <citation type="submission" date="2018-05" db="EMBL/GenBank/DDBJ databases">
        <title>The Hungate 1000. A catalogue of reference genomes from the rumen microbiome.</title>
        <authorList>
            <person name="Kelly W."/>
        </authorList>
    </citation>
    <scope>NUCLEOTIDE SEQUENCE [LARGE SCALE GENOMIC DNA]</scope>
    <source>
        <strain evidence="3 4">SAb67</strain>
    </source>
</reference>
<evidence type="ECO:0000259" key="2">
    <source>
        <dbReference type="PROSITE" id="PS50056"/>
    </source>
</evidence>
<dbReference type="InterPro" id="IPR000387">
    <property type="entry name" value="Tyr_Pase_dom"/>
</dbReference>